<dbReference type="Gene3D" id="1.20.58.2130">
    <property type="match status" value="1"/>
</dbReference>
<feature type="compositionally biased region" description="Polar residues" evidence="1">
    <location>
        <begin position="833"/>
        <end position="843"/>
    </location>
</feature>
<dbReference type="KEGG" id="cpw:9692447"/>
<evidence type="ECO:0000259" key="2">
    <source>
        <dbReference type="Pfam" id="PF08639"/>
    </source>
</evidence>
<dbReference type="Pfam" id="PF08639">
    <property type="entry name" value="Sld3_STD"/>
    <property type="match status" value="1"/>
</dbReference>
<dbReference type="HOGENOM" id="CLU_006240_2_0_1"/>
<dbReference type="OrthoDB" id="15567at2759"/>
<feature type="region of interest" description="Disordered" evidence="1">
    <location>
        <begin position="786"/>
        <end position="852"/>
    </location>
</feature>
<comment type="caution">
    <text evidence="3">The sequence shown here is derived from an EMBL/GenBank/DDBJ whole genome shotgun (WGS) entry which is preliminary data.</text>
</comment>
<feature type="compositionally biased region" description="Polar residues" evidence="1">
    <location>
        <begin position="786"/>
        <end position="810"/>
    </location>
</feature>
<dbReference type="Proteomes" id="UP000009084">
    <property type="component" value="Unassembled WGS sequence"/>
</dbReference>
<feature type="domain" description="DNA replication regulator Sld3 C-terminal" evidence="2">
    <location>
        <begin position="288"/>
        <end position="792"/>
    </location>
</feature>
<dbReference type="AlphaFoldDB" id="C5PCM0"/>
<evidence type="ECO:0000313" key="3">
    <source>
        <dbReference type="EMBL" id="EER24831.1"/>
    </source>
</evidence>
<evidence type="ECO:0000256" key="1">
    <source>
        <dbReference type="SAM" id="MobiDB-lite"/>
    </source>
</evidence>
<dbReference type="PANTHER" id="PTHR28067">
    <property type="entry name" value="DNA REPLICATION REGULATOR SLD3"/>
    <property type="match status" value="1"/>
</dbReference>
<proteinExistence type="predicted"/>
<dbReference type="VEuPathDB" id="FungiDB:CPC735_014260"/>
<dbReference type="GO" id="GO:0031261">
    <property type="term" value="C:DNA replication preinitiation complex"/>
    <property type="evidence" value="ECO:0007669"/>
    <property type="project" value="TreeGrafter"/>
</dbReference>
<dbReference type="RefSeq" id="XP_003066976.1">
    <property type="nucleotide sequence ID" value="XM_003066930.1"/>
</dbReference>
<dbReference type="EMBL" id="ACFW01000043">
    <property type="protein sequence ID" value="EER24831.1"/>
    <property type="molecule type" value="Genomic_DNA"/>
</dbReference>
<sequence>MNGVPSKCHGTRISSLASLNTQSDFSAPALKKRKRFHDDGKNGAKCILSSAIDIQPYTSSLSDKTETLIPIILLPRSRLPLSWLDPCPNPPRSIAPGKLFVSNILALEIGLQDRGKHVVLVARLRGEKHSSINFMGPTEGSDCEEELYVVERVKKGIYSVCPLGRHIREGDVIVASKGWKPEGTGHCLSSGSATGEDDWFQRAKILHDFEGGNFGNLAINDVTLVFDQWPGITGSANITEQPESAPVPEENTSIELGCLYDAIHQGPENSFGSPGQKNIKANSPCPRDILDNLKTQYLETLYISKASVAYFAKGPLSRARAAFQSAKDTASMRVLDLYYFYRECIMPVKRMDIKYRDSVPEVVRNFALDLAEGGKAAVLSPKGGKRKNRKRKIGRNGLYPDERDLIARWWSQRNVAESPLEASSGDEELKQLVADLRFRETQLQILLILEAMSLELSMGATDGNIPELELQVSRANKVSKKKAQDLGMLLELLVDRLCIWHTVSSNDPVSVNPVKRQDKGKENDKLRDFCTEVIVPFYASRLPEQCRALSGKLGGPISASPKRPTILRQKSSADSAGETVKKQNQRSRRTLQRVLTDEKAAITRLNAAVPKLKRESSEPVFQSLVSRGRGGIQKPRRIDNREIDLDAVARQHETKLRKMAMLIEQKKELDAAINALRKPNRELVARDWADSAEKRASIGSSRKQKDPIRNPLGEGVQVIATPKGLRKKDCETSSVPSISRRPLASNGEIGLSTSFGVDEQVIQSSALRSRNLFGSRLNPKIIPKSVQETPSKRSSQIPVVSSSTVNTQAGPTGVLEPTETPFKVPGPLRRGNFKSSAPGFTTPTKPPRSHINNGVIASYAGYNMKNDNESTFGVEETPPQLLPRRLGVSKTSGDTSVLSTKAVDPITLRTPIKCAGSVSNGSASPTVQVSINSRLNAEKSIYDQLGWDNDEEDDDEIALC</sequence>
<feature type="region of interest" description="Disordered" evidence="1">
    <location>
        <begin position="694"/>
        <end position="750"/>
    </location>
</feature>
<dbReference type="PANTHER" id="PTHR28067:SF1">
    <property type="entry name" value="DNA REPLICATION REGULATOR SLD3"/>
    <property type="match status" value="1"/>
</dbReference>
<dbReference type="InterPro" id="IPR013948">
    <property type="entry name" value="DNA_replication_reg_Sld3_C"/>
</dbReference>
<protein>
    <recommendedName>
        <fullName evidence="2">DNA replication regulator Sld3 C-terminal domain-containing protein</fullName>
    </recommendedName>
</protein>
<feature type="region of interest" description="Disordered" evidence="1">
    <location>
        <begin position="555"/>
        <end position="590"/>
    </location>
</feature>
<accession>C5PCM0</accession>
<gene>
    <name evidence="3" type="ORF">CPC735_014260</name>
</gene>
<dbReference type="InterPro" id="IPR042511">
    <property type="entry name" value="Sld3"/>
</dbReference>
<evidence type="ECO:0000313" key="4">
    <source>
        <dbReference type="Proteomes" id="UP000009084"/>
    </source>
</evidence>
<name>C5PCM0_COCP7</name>
<dbReference type="GO" id="GO:0006270">
    <property type="term" value="P:DNA replication initiation"/>
    <property type="evidence" value="ECO:0007669"/>
    <property type="project" value="InterPro"/>
</dbReference>
<reference evidence="3 4" key="1">
    <citation type="journal article" date="2009" name="Genome Res.">
        <title>Comparative genomic analyses of the human fungal pathogens Coccidioides and their relatives.</title>
        <authorList>
            <person name="Sharpton T.J."/>
            <person name="Stajich J.E."/>
            <person name="Rounsley S.D."/>
            <person name="Gardner M.J."/>
            <person name="Wortman J.R."/>
            <person name="Jordar V.S."/>
            <person name="Maiti R."/>
            <person name="Kodira C.D."/>
            <person name="Neafsey D.E."/>
            <person name="Zeng Q."/>
            <person name="Hung C.-Y."/>
            <person name="McMahan C."/>
            <person name="Muszewska A."/>
            <person name="Grynberg M."/>
            <person name="Mandel M.A."/>
            <person name="Kellner E.M."/>
            <person name="Barker B.M."/>
            <person name="Galgiani J.N."/>
            <person name="Orbach M.J."/>
            <person name="Kirkland T.N."/>
            <person name="Cole G.T."/>
            <person name="Henn M.R."/>
            <person name="Birren B.W."/>
            <person name="Taylor J.W."/>
        </authorList>
    </citation>
    <scope>NUCLEOTIDE SEQUENCE [LARGE SCALE GENOMIC DNA]</scope>
    <source>
        <strain evidence="4">C735</strain>
    </source>
</reference>
<organism evidence="3 4">
    <name type="scientific">Coccidioides posadasii (strain C735)</name>
    <name type="common">Valley fever fungus</name>
    <dbReference type="NCBI Taxonomy" id="222929"/>
    <lineage>
        <taxon>Eukaryota</taxon>
        <taxon>Fungi</taxon>
        <taxon>Dikarya</taxon>
        <taxon>Ascomycota</taxon>
        <taxon>Pezizomycotina</taxon>
        <taxon>Eurotiomycetes</taxon>
        <taxon>Eurotiomycetidae</taxon>
        <taxon>Onygenales</taxon>
        <taxon>Onygenaceae</taxon>
        <taxon>Coccidioides</taxon>
    </lineage>
</organism>